<feature type="compositionally biased region" description="Basic and acidic residues" evidence="1">
    <location>
        <begin position="67"/>
        <end position="107"/>
    </location>
</feature>
<organism evidence="2 3">
    <name type="scientific">Arthrobacter bambusae</name>
    <dbReference type="NCBI Taxonomy" id="1338426"/>
    <lineage>
        <taxon>Bacteria</taxon>
        <taxon>Bacillati</taxon>
        <taxon>Actinomycetota</taxon>
        <taxon>Actinomycetes</taxon>
        <taxon>Micrococcales</taxon>
        <taxon>Micrococcaceae</taxon>
        <taxon>Arthrobacter</taxon>
    </lineage>
</organism>
<proteinExistence type="predicted"/>
<sequence>MGVEDSIRKTAENAMEDLAGTSDPVANGRVPEPGDKDDDIQVHSSISEGSNAMDSDVPGENAGAGRHRADGAPDGGRDFGDRRDDAGARREDGNARREDGDIPKAEGDVSGPAGLPDNDPDDLRADPSEGGADPSTSMGRS</sequence>
<evidence type="ECO:0000313" key="2">
    <source>
        <dbReference type="EMBL" id="MET4541183.1"/>
    </source>
</evidence>
<dbReference type="RefSeq" id="WP_354230773.1">
    <property type="nucleotide sequence ID" value="NZ_JBEPSN010000008.1"/>
</dbReference>
<evidence type="ECO:0000256" key="1">
    <source>
        <dbReference type="SAM" id="MobiDB-lite"/>
    </source>
</evidence>
<dbReference type="Proteomes" id="UP001549307">
    <property type="component" value="Unassembled WGS sequence"/>
</dbReference>
<comment type="caution">
    <text evidence="2">The sequence shown here is derived from an EMBL/GenBank/DDBJ whole genome shotgun (WGS) entry which is preliminary data.</text>
</comment>
<feature type="compositionally biased region" description="Basic and acidic residues" evidence="1">
    <location>
        <begin position="1"/>
        <end position="11"/>
    </location>
</feature>
<gene>
    <name evidence="2" type="ORF">ABIE37_002978</name>
</gene>
<reference evidence="2 3" key="1">
    <citation type="submission" date="2024-06" db="EMBL/GenBank/DDBJ databases">
        <title>Sorghum-associated microbial communities from plants grown in Nebraska, USA.</title>
        <authorList>
            <person name="Schachtman D."/>
        </authorList>
    </citation>
    <scope>NUCLEOTIDE SEQUENCE [LARGE SCALE GENOMIC DNA]</scope>
    <source>
        <strain evidence="2 3">3552</strain>
    </source>
</reference>
<dbReference type="EMBL" id="JBEPSN010000008">
    <property type="protein sequence ID" value="MET4541183.1"/>
    <property type="molecule type" value="Genomic_DNA"/>
</dbReference>
<dbReference type="GeneID" id="92753906"/>
<keyword evidence="3" id="KW-1185">Reference proteome</keyword>
<accession>A0ABV2P8W3</accession>
<name>A0ABV2P8W3_9MICC</name>
<feature type="region of interest" description="Disordered" evidence="1">
    <location>
        <begin position="1"/>
        <end position="141"/>
    </location>
</feature>
<evidence type="ECO:0000313" key="3">
    <source>
        <dbReference type="Proteomes" id="UP001549307"/>
    </source>
</evidence>
<protein>
    <submittedName>
        <fullName evidence="2">Uncharacterized protein</fullName>
    </submittedName>
</protein>
<feature type="compositionally biased region" description="Polar residues" evidence="1">
    <location>
        <begin position="42"/>
        <end position="53"/>
    </location>
</feature>